<organism evidence="2 3">
    <name type="scientific">Aphanomyces euteiches</name>
    <dbReference type="NCBI Taxonomy" id="100861"/>
    <lineage>
        <taxon>Eukaryota</taxon>
        <taxon>Sar</taxon>
        <taxon>Stramenopiles</taxon>
        <taxon>Oomycota</taxon>
        <taxon>Saprolegniomycetes</taxon>
        <taxon>Saprolegniales</taxon>
        <taxon>Verrucalvaceae</taxon>
        <taxon>Aphanomyces</taxon>
    </lineage>
</organism>
<gene>
    <name evidence="2" type="ORF">Ae201684_009398</name>
</gene>
<evidence type="ECO:0000313" key="2">
    <source>
        <dbReference type="EMBL" id="KAF0733834.1"/>
    </source>
</evidence>
<name>A0A6G0X230_9STRA</name>
<evidence type="ECO:0000313" key="3">
    <source>
        <dbReference type="Proteomes" id="UP000481153"/>
    </source>
</evidence>
<protein>
    <submittedName>
        <fullName evidence="2">Uncharacterized protein</fullName>
    </submittedName>
</protein>
<dbReference type="AlphaFoldDB" id="A0A6G0X230"/>
<feature type="region of interest" description="Disordered" evidence="1">
    <location>
        <begin position="58"/>
        <end position="109"/>
    </location>
</feature>
<proteinExistence type="predicted"/>
<sequence length="122" mass="13572">MTTTTQHLFQAPRMSPRVAPRMDFHVCLVCGAGPFCSDRIGRHFDLCFEAHCPTIPFPKNPETTSSVPYSQQKGGSKSSPFGAKTREKTTATPWRDPNERAFKYTGVPKTNGLHHPTSFGVY</sequence>
<dbReference type="EMBL" id="VJMJ01000119">
    <property type="protein sequence ID" value="KAF0733834.1"/>
    <property type="molecule type" value="Genomic_DNA"/>
</dbReference>
<accession>A0A6G0X230</accession>
<feature type="compositionally biased region" description="Polar residues" evidence="1">
    <location>
        <begin position="61"/>
        <end position="79"/>
    </location>
</feature>
<keyword evidence="3" id="KW-1185">Reference proteome</keyword>
<dbReference type="Proteomes" id="UP000481153">
    <property type="component" value="Unassembled WGS sequence"/>
</dbReference>
<dbReference type="VEuPathDB" id="FungiDB:AeMF1_009539"/>
<comment type="caution">
    <text evidence="2">The sequence shown here is derived from an EMBL/GenBank/DDBJ whole genome shotgun (WGS) entry which is preliminary data.</text>
</comment>
<evidence type="ECO:0000256" key="1">
    <source>
        <dbReference type="SAM" id="MobiDB-lite"/>
    </source>
</evidence>
<reference evidence="2 3" key="1">
    <citation type="submission" date="2019-07" db="EMBL/GenBank/DDBJ databases">
        <title>Genomics analysis of Aphanomyces spp. identifies a new class of oomycete effector associated with host adaptation.</title>
        <authorList>
            <person name="Gaulin E."/>
        </authorList>
    </citation>
    <scope>NUCLEOTIDE SEQUENCE [LARGE SCALE GENOMIC DNA]</scope>
    <source>
        <strain evidence="2 3">ATCC 201684</strain>
    </source>
</reference>